<evidence type="ECO:0000313" key="2">
    <source>
        <dbReference type="EMBL" id="JAS26258.1"/>
    </source>
</evidence>
<organism evidence="2">
    <name type="scientific">Clastoptera arizonana</name>
    <name type="common">Arizona spittle bug</name>
    <dbReference type="NCBI Taxonomy" id="38151"/>
    <lineage>
        <taxon>Eukaryota</taxon>
        <taxon>Metazoa</taxon>
        <taxon>Ecdysozoa</taxon>
        <taxon>Arthropoda</taxon>
        <taxon>Hexapoda</taxon>
        <taxon>Insecta</taxon>
        <taxon>Pterygota</taxon>
        <taxon>Neoptera</taxon>
        <taxon>Paraneoptera</taxon>
        <taxon>Hemiptera</taxon>
        <taxon>Auchenorrhyncha</taxon>
        <taxon>Cercopoidea</taxon>
        <taxon>Clastopteridae</taxon>
        <taxon>Clastoptera</taxon>
    </lineage>
</organism>
<dbReference type="AlphaFoldDB" id="A0A1B6DKU3"/>
<reference evidence="2" key="1">
    <citation type="submission" date="2015-12" db="EMBL/GenBank/DDBJ databases">
        <title>De novo transcriptome assembly of four potential Pierce s Disease insect vectors from Arizona vineyards.</title>
        <authorList>
            <person name="Tassone E.E."/>
        </authorList>
    </citation>
    <scope>NUCLEOTIDE SEQUENCE</scope>
</reference>
<evidence type="ECO:0000256" key="1">
    <source>
        <dbReference type="SAM" id="SignalP"/>
    </source>
</evidence>
<protein>
    <recommendedName>
        <fullName evidence="3">Protein TsetseEP domain-containing protein</fullName>
    </recommendedName>
</protein>
<feature type="signal peptide" evidence="1">
    <location>
        <begin position="1"/>
        <end position="22"/>
    </location>
</feature>
<gene>
    <name evidence="2" type="ORF">g.19412</name>
</gene>
<feature type="chain" id="PRO_5008581339" description="Protein TsetseEP domain-containing protein" evidence="1">
    <location>
        <begin position="23"/>
        <end position="189"/>
    </location>
</feature>
<accession>A0A1B6DKU3</accession>
<keyword evidence="1" id="KW-0732">Signal</keyword>
<dbReference type="EMBL" id="GEDC01011040">
    <property type="protein sequence ID" value="JAS26258.1"/>
    <property type="molecule type" value="Transcribed_RNA"/>
</dbReference>
<name>A0A1B6DKU3_9HEMI</name>
<sequence length="189" mass="21140">MAFSIILTLCLMFGLGLHKMNCLPADELASSNNLEEVENLQKFVENIKKTILDPEESSSHIKTDLRKTQGFVLSQLPQSKIDGMKHIVLKSTIKSCDFSDAKQQVNIALSDSTNILKAYTNEILPIGQTIKDCTKQSPFAAITCLIKEYKKIKNEIPQIITEMETNMTDITSRLQNIQIDLSTCSSVKN</sequence>
<evidence type="ECO:0008006" key="3">
    <source>
        <dbReference type="Google" id="ProtNLM"/>
    </source>
</evidence>
<proteinExistence type="predicted"/>